<feature type="domain" description="AB hydrolase-1" evidence="1">
    <location>
        <begin position="174"/>
        <end position="257"/>
    </location>
</feature>
<sequence length="273" mass="30629">MKVVKGSIRCDRFLVPYRIYGDKPNTIVCISGAKQTMAVWRTFVKRFVPSFSVVVFDLPGTGRAEILSGEPQVTFEEQQQVLLNVIADTAKTDKVVLAAASWGTILAAYIAAKYPAKIEKMILGSFGVSTNDTILELIHQGQSAFKTGDFESIAPLMIECFGQYIPESQKQQMINQFSNMDEKELLNFYEHCEFVKTSRDISKLINLREIKAKTLVICGEHDTILDHEGIRAAVTKIPNCVYKLVPDTGHFLHWEKPAILDTYSNFLHSTESA</sequence>
<evidence type="ECO:0000313" key="2">
    <source>
        <dbReference type="EMBL" id="NDW22065.1"/>
    </source>
</evidence>
<accession>A0A6L9MVQ8</accession>
<comment type="caution">
    <text evidence="2">The sequence shown here is derived from an EMBL/GenBank/DDBJ whole genome shotgun (WGS) entry which is preliminary data.</text>
</comment>
<dbReference type="GO" id="GO:0016787">
    <property type="term" value="F:hydrolase activity"/>
    <property type="evidence" value="ECO:0007669"/>
    <property type="project" value="UniProtKB-KW"/>
</dbReference>
<dbReference type="PANTHER" id="PTHR43798">
    <property type="entry name" value="MONOACYLGLYCEROL LIPASE"/>
    <property type="match status" value="1"/>
</dbReference>
<dbReference type="SUPFAM" id="SSF53474">
    <property type="entry name" value="alpha/beta-Hydrolases"/>
    <property type="match status" value="1"/>
</dbReference>
<dbReference type="GO" id="GO:0016020">
    <property type="term" value="C:membrane"/>
    <property type="evidence" value="ECO:0007669"/>
    <property type="project" value="TreeGrafter"/>
</dbReference>
<evidence type="ECO:0000313" key="3">
    <source>
        <dbReference type="Proteomes" id="UP000478837"/>
    </source>
</evidence>
<dbReference type="AlphaFoldDB" id="A0A6L9MVQ8"/>
<dbReference type="InterPro" id="IPR000073">
    <property type="entry name" value="AB_hydrolase_1"/>
</dbReference>
<evidence type="ECO:0000259" key="1">
    <source>
        <dbReference type="Pfam" id="PF00561"/>
    </source>
</evidence>
<keyword evidence="3" id="KW-1185">Reference proteome</keyword>
<keyword evidence="2" id="KW-0378">Hydrolase</keyword>
<dbReference type="Gene3D" id="3.40.50.1820">
    <property type="entry name" value="alpha/beta hydrolase"/>
    <property type="match status" value="1"/>
</dbReference>
<reference evidence="2 3" key="1">
    <citation type="submission" date="2020-01" db="EMBL/GenBank/DDBJ databases">
        <title>Genomes of bacteria type strains.</title>
        <authorList>
            <person name="Chen J."/>
            <person name="Zhu S."/>
            <person name="Yang J."/>
        </authorList>
    </citation>
    <scope>NUCLEOTIDE SEQUENCE [LARGE SCALE GENOMIC DNA]</scope>
    <source>
        <strain evidence="2 3">LMG 22958</strain>
    </source>
</reference>
<protein>
    <submittedName>
        <fullName evidence="2">Alpha/beta fold hydrolase</fullName>
    </submittedName>
</protein>
<dbReference type="InterPro" id="IPR050266">
    <property type="entry name" value="AB_hydrolase_sf"/>
</dbReference>
<organism evidence="2 3">
    <name type="scientific">Alteromonas hispanica</name>
    <dbReference type="NCBI Taxonomy" id="315421"/>
    <lineage>
        <taxon>Bacteria</taxon>
        <taxon>Pseudomonadati</taxon>
        <taxon>Pseudomonadota</taxon>
        <taxon>Gammaproteobacteria</taxon>
        <taxon>Alteromonadales</taxon>
        <taxon>Alteromonadaceae</taxon>
        <taxon>Alteromonas/Salinimonas group</taxon>
        <taxon>Alteromonas</taxon>
    </lineage>
</organism>
<dbReference type="InterPro" id="IPR029058">
    <property type="entry name" value="AB_hydrolase_fold"/>
</dbReference>
<gene>
    <name evidence="2" type="ORF">GTW09_11070</name>
</gene>
<dbReference type="EMBL" id="JAAAWP010000006">
    <property type="protein sequence ID" value="NDW22065.1"/>
    <property type="molecule type" value="Genomic_DNA"/>
</dbReference>
<dbReference type="Proteomes" id="UP000478837">
    <property type="component" value="Unassembled WGS sequence"/>
</dbReference>
<dbReference type="PRINTS" id="PR00111">
    <property type="entry name" value="ABHYDROLASE"/>
</dbReference>
<dbReference type="RefSeq" id="WP_163111936.1">
    <property type="nucleotide sequence ID" value="NZ_JAAAWP010000006.1"/>
</dbReference>
<name>A0A6L9MVQ8_9ALTE</name>
<dbReference type="PANTHER" id="PTHR43798:SF33">
    <property type="entry name" value="HYDROLASE, PUTATIVE (AFU_ORTHOLOGUE AFUA_2G14860)-RELATED"/>
    <property type="match status" value="1"/>
</dbReference>
<feature type="domain" description="AB hydrolase-1" evidence="1">
    <location>
        <begin position="26"/>
        <end position="123"/>
    </location>
</feature>
<dbReference type="Pfam" id="PF00561">
    <property type="entry name" value="Abhydrolase_1"/>
    <property type="match status" value="2"/>
</dbReference>
<proteinExistence type="predicted"/>